<dbReference type="Gene3D" id="3.90.530.10">
    <property type="entry name" value="XPA C-terminal domain"/>
    <property type="match status" value="1"/>
</dbReference>
<dbReference type="EMBL" id="JAACJJ010000031">
    <property type="protein sequence ID" value="KAF5318051.1"/>
    <property type="molecule type" value="Genomic_DNA"/>
</dbReference>
<sequence>MVTLRNRRIPSLELGRRSDRRYRNQIASTQSVALAVQPALGGHGTVTKKTSKKRRISRALVQFDERTVWLQRTIISQYAVLFKTVAKNKYTLHGRSDFEGLNHVTVEVPVKGVERIGYLYSERDIERRALDKHGGPEGFGKKLARRFKTFVNKAVKTADISKIRPFYYPSSYMPTGGIPNVEIPNVGIFRLNRTGFLNWKTEERVTGRKRMVVGDESSLKRTQHQEARLLKAGTGGTEIFPRPPATGPRNT</sequence>
<dbReference type="OrthoDB" id="3058642at2759"/>
<evidence type="ECO:0000313" key="3">
    <source>
        <dbReference type="Proteomes" id="UP000567179"/>
    </source>
</evidence>
<protein>
    <submittedName>
        <fullName evidence="2">Uncharacterized protein</fullName>
    </submittedName>
</protein>
<reference evidence="2 3" key="1">
    <citation type="journal article" date="2020" name="ISME J.">
        <title>Uncovering the hidden diversity of litter-decomposition mechanisms in mushroom-forming fungi.</title>
        <authorList>
            <person name="Floudas D."/>
            <person name="Bentzer J."/>
            <person name="Ahren D."/>
            <person name="Johansson T."/>
            <person name="Persson P."/>
            <person name="Tunlid A."/>
        </authorList>
    </citation>
    <scope>NUCLEOTIDE SEQUENCE [LARGE SCALE GENOMIC DNA]</scope>
    <source>
        <strain evidence="2 3">CBS 101986</strain>
    </source>
</reference>
<feature type="compositionally biased region" description="Pro residues" evidence="1">
    <location>
        <begin position="241"/>
        <end position="251"/>
    </location>
</feature>
<accession>A0A8H5B7G9</accession>
<comment type="caution">
    <text evidence="2">The sequence shown here is derived from an EMBL/GenBank/DDBJ whole genome shotgun (WGS) entry which is preliminary data.</text>
</comment>
<evidence type="ECO:0000313" key="2">
    <source>
        <dbReference type="EMBL" id="KAF5318051.1"/>
    </source>
</evidence>
<dbReference type="Proteomes" id="UP000567179">
    <property type="component" value="Unassembled WGS sequence"/>
</dbReference>
<dbReference type="AlphaFoldDB" id="A0A8H5B7G9"/>
<feature type="region of interest" description="Disordered" evidence="1">
    <location>
        <begin position="230"/>
        <end position="251"/>
    </location>
</feature>
<keyword evidence="3" id="KW-1185">Reference proteome</keyword>
<name>A0A8H5B7G9_9AGAR</name>
<organism evidence="2 3">
    <name type="scientific">Psilocybe cf. subviscida</name>
    <dbReference type="NCBI Taxonomy" id="2480587"/>
    <lineage>
        <taxon>Eukaryota</taxon>
        <taxon>Fungi</taxon>
        <taxon>Dikarya</taxon>
        <taxon>Basidiomycota</taxon>
        <taxon>Agaricomycotina</taxon>
        <taxon>Agaricomycetes</taxon>
        <taxon>Agaricomycetidae</taxon>
        <taxon>Agaricales</taxon>
        <taxon>Agaricineae</taxon>
        <taxon>Strophariaceae</taxon>
        <taxon>Psilocybe</taxon>
    </lineage>
</organism>
<dbReference type="InterPro" id="IPR037129">
    <property type="entry name" value="XPA_sf"/>
</dbReference>
<evidence type="ECO:0000256" key="1">
    <source>
        <dbReference type="SAM" id="MobiDB-lite"/>
    </source>
</evidence>
<dbReference type="CDD" id="cd21075">
    <property type="entry name" value="DBD_XPA-like"/>
    <property type="match status" value="1"/>
</dbReference>
<proteinExistence type="predicted"/>
<gene>
    <name evidence="2" type="ORF">D9619_012128</name>
</gene>